<keyword evidence="10" id="KW-1185">Reference proteome</keyword>
<comment type="function">
    <text evidence="8">Catalyzes the condensation of pantoate with beta-alanine in an ATP-dependent reaction via a pantoyl-adenylate intermediate.</text>
</comment>
<evidence type="ECO:0000256" key="3">
    <source>
        <dbReference type="ARBA" id="ARBA00022598"/>
    </source>
</evidence>
<dbReference type="Gene3D" id="3.30.1300.10">
    <property type="entry name" value="Pantoate-beta-alanine ligase, C-terminal domain"/>
    <property type="match status" value="1"/>
</dbReference>
<feature type="binding site" evidence="8">
    <location>
        <begin position="192"/>
        <end position="195"/>
    </location>
    <ligand>
        <name>ATP</name>
        <dbReference type="ChEBI" id="CHEBI:30616"/>
    </ligand>
</feature>
<comment type="subunit">
    <text evidence="8">Homodimer.</text>
</comment>
<evidence type="ECO:0000256" key="6">
    <source>
        <dbReference type="ARBA" id="ARBA00022840"/>
    </source>
</evidence>
<proteinExistence type="inferred from homology"/>
<feature type="binding site" evidence="8">
    <location>
        <position position="184"/>
    </location>
    <ligand>
        <name>ATP</name>
        <dbReference type="ChEBI" id="CHEBI:30616"/>
    </ligand>
</feature>
<sequence length="284" mass="31550">METPMRNLPDVYRGVDDLRAALLPLRREGKTIALVPTMGALHAGHLSLVEKAREQADIVIVSIFVNPKQFAPGEDFESYPRTEESDLQKLADYDVFGVFAPNAREMYPNGFATSIQIEGPALGLETDHRPHFFNGVATVVAKLLLAVLPDLAVFGEKDYQQLRVIKQLARDLHLPTKVIGAPTVREEDGLAMSSRNEYLDEKERTTARTISETLQTARNALHNGENWMEVRKKALAVLKLSGFATDYFELRHGKHLGTPIDAKGARILVAAKVGETRLIDNIEV</sequence>
<dbReference type="NCBIfam" id="TIGR00125">
    <property type="entry name" value="cyt_tran_rel"/>
    <property type="match status" value="1"/>
</dbReference>
<dbReference type="Gene3D" id="3.40.50.620">
    <property type="entry name" value="HUPs"/>
    <property type="match status" value="1"/>
</dbReference>
<dbReference type="InterPro" id="IPR042176">
    <property type="entry name" value="Pantoate_ligase_C"/>
</dbReference>
<feature type="binding site" evidence="8">
    <location>
        <position position="69"/>
    </location>
    <ligand>
        <name>(R)-pantoate</name>
        <dbReference type="ChEBI" id="CHEBI:15980"/>
    </ligand>
</feature>
<comment type="miscellaneous">
    <text evidence="8">The reaction proceeds by a bi uni uni bi ping pong mechanism.</text>
</comment>
<comment type="subcellular location">
    <subcellularLocation>
        <location evidence="8">Cytoplasm</location>
    </subcellularLocation>
</comment>
<comment type="caution">
    <text evidence="9">The sequence shown here is derived from an EMBL/GenBank/DDBJ whole genome shotgun (WGS) entry which is preliminary data.</text>
</comment>
<dbReference type="PANTHER" id="PTHR21299">
    <property type="entry name" value="CYTIDYLATE KINASE/PANTOATE-BETA-ALANINE LIGASE"/>
    <property type="match status" value="1"/>
</dbReference>
<dbReference type="InterPro" id="IPR014729">
    <property type="entry name" value="Rossmann-like_a/b/a_fold"/>
</dbReference>
<feature type="binding site" evidence="8">
    <location>
        <position position="161"/>
    </location>
    <ligand>
        <name>(R)-pantoate</name>
        <dbReference type="ChEBI" id="CHEBI:15980"/>
    </ligand>
</feature>
<feature type="binding site" evidence="8">
    <location>
        <position position="69"/>
    </location>
    <ligand>
        <name>beta-alanine</name>
        <dbReference type="ChEBI" id="CHEBI:57966"/>
    </ligand>
</feature>
<evidence type="ECO:0000313" key="9">
    <source>
        <dbReference type="EMBL" id="SFL09135.1"/>
    </source>
</evidence>
<keyword evidence="4 8" id="KW-0566">Pantothenate biosynthesis</keyword>
<name>A0A1I4ETT8_9HYPH</name>
<dbReference type="PANTHER" id="PTHR21299:SF1">
    <property type="entry name" value="PANTOATE--BETA-ALANINE LIGASE"/>
    <property type="match status" value="1"/>
</dbReference>
<comment type="catalytic activity">
    <reaction evidence="7 8">
        <text>(R)-pantoate + beta-alanine + ATP = (R)-pantothenate + AMP + diphosphate + H(+)</text>
        <dbReference type="Rhea" id="RHEA:10912"/>
        <dbReference type="ChEBI" id="CHEBI:15378"/>
        <dbReference type="ChEBI" id="CHEBI:15980"/>
        <dbReference type="ChEBI" id="CHEBI:29032"/>
        <dbReference type="ChEBI" id="CHEBI:30616"/>
        <dbReference type="ChEBI" id="CHEBI:33019"/>
        <dbReference type="ChEBI" id="CHEBI:57966"/>
        <dbReference type="ChEBI" id="CHEBI:456215"/>
        <dbReference type="EC" id="6.3.2.1"/>
    </reaction>
</comment>
<reference evidence="9 10" key="1">
    <citation type="submission" date="2016-10" db="EMBL/GenBank/DDBJ databases">
        <authorList>
            <person name="Varghese N."/>
            <person name="Submissions S."/>
        </authorList>
    </citation>
    <scope>NUCLEOTIDE SEQUENCE [LARGE SCALE GENOMIC DNA]</scope>
    <source>
        <strain evidence="9 10">DSM 16392</strain>
    </source>
</reference>
<evidence type="ECO:0000313" key="10">
    <source>
        <dbReference type="Proteomes" id="UP000199598"/>
    </source>
</evidence>
<evidence type="ECO:0000256" key="7">
    <source>
        <dbReference type="ARBA" id="ARBA00048258"/>
    </source>
</evidence>
<keyword evidence="6 8" id="KW-0067">ATP-binding</keyword>
<accession>A0A1I4ETT8</accession>
<dbReference type="InterPro" id="IPR004821">
    <property type="entry name" value="Cyt_trans-like"/>
</dbReference>
<dbReference type="EMBL" id="FOSK01000016">
    <property type="protein sequence ID" value="SFL09135.1"/>
    <property type="molecule type" value="Genomic_DNA"/>
</dbReference>
<dbReference type="Pfam" id="PF02569">
    <property type="entry name" value="Pantoate_ligase"/>
    <property type="match status" value="1"/>
</dbReference>
<protein>
    <recommendedName>
        <fullName evidence="8">Pantothenate synthetase</fullName>
        <shortName evidence="8">PS</shortName>
        <ecNumber evidence="8">6.3.2.1</ecNumber>
    </recommendedName>
    <alternativeName>
        <fullName evidence="8">Pantoate--beta-alanine ligase</fullName>
    </alternativeName>
    <alternativeName>
        <fullName evidence="8">Pantoate-activating enzyme</fullName>
    </alternativeName>
</protein>
<evidence type="ECO:0000256" key="5">
    <source>
        <dbReference type="ARBA" id="ARBA00022741"/>
    </source>
</evidence>
<dbReference type="EC" id="6.3.2.1" evidence="8"/>
<feature type="binding site" evidence="8">
    <location>
        <begin position="38"/>
        <end position="45"/>
    </location>
    <ligand>
        <name>ATP</name>
        <dbReference type="ChEBI" id="CHEBI:30616"/>
    </ligand>
</feature>
<dbReference type="NCBIfam" id="TIGR00018">
    <property type="entry name" value="panC"/>
    <property type="match status" value="1"/>
</dbReference>
<feature type="active site" description="Proton donor" evidence="8">
    <location>
        <position position="45"/>
    </location>
</feature>
<keyword evidence="8" id="KW-0963">Cytoplasm</keyword>
<dbReference type="InterPro" id="IPR003721">
    <property type="entry name" value="Pantoate_ligase"/>
</dbReference>
<dbReference type="SUPFAM" id="SSF52374">
    <property type="entry name" value="Nucleotidylyl transferase"/>
    <property type="match status" value="1"/>
</dbReference>
<dbReference type="CDD" id="cd00560">
    <property type="entry name" value="PanC"/>
    <property type="match status" value="1"/>
</dbReference>
<dbReference type="Proteomes" id="UP000199598">
    <property type="component" value="Unassembled WGS sequence"/>
</dbReference>
<evidence type="ECO:0000256" key="8">
    <source>
        <dbReference type="HAMAP-Rule" id="MF_00158"/>
    </source>
</evidence>
<dbReference type="HAMAP" id="MF_00158">
    <property type="entry name" value="PanC"/>
    <property type="match status" value="1"/>
</dbReference>
<evidence type="ECO:0000256" key="2">
    <source>
        <dbReference type="ARBA" id="ARBA00009256"/>
    </source>
</evidence>
<feature type="binding site" evidence="8">
    <location>
        <begin position="155"/>
        <end position="158"/>
    </location>
    <ligand>
        <name>ATP</name>
        <dbReference type="ChEBI" id="CHEBI:30616"/>
    </ligand>
</feature>
<gene>
    <name evidence="8" type="primary">panC</name>
    <name evidence="9" type="ORF">SAMN04488518_11668</name>
</gene>
<keyword evidence="3 8" id="KW-0436">Ligase</keyword>
<evidence type="ECO:0000256" key="1">
    <source>
        <dbReference type="ARBA" id="ARBA00004990"/>
    </source>
</evidence>
<comment type="similarity">
    <text evidence="2 8">Belongs to the pantothenate synthetase family.</text>
</comment>
<evidence type="ECO:0000256" key="4">
    <source>
        <dbReference type="ARBA" id="ARBA00022655"/>
    </source>
</evidence>
<organism evidence="9 10">
    <name type="scientific">Pseudovibrio ascidiaceicola</name>
    <dbReference type="NCBI Taxonomy" id="285279"/>
    <lineage>
        <taxon>Bacteria</taxon>
        <taxon>Pseudomonadati</taxon>
        <taxon>Pseudomonadota</taxon>
        <taxon>Alphaproteobacteria</taxon>
        <taxon>Hyphomicrobiales</taxon>
        <taxon>Stappiaceae</taxon>
        <taxon>Pseudovibrio</taxon>
    </lineage>
</organism>
<comment type="pathway">
    <text evidence="1 8">Cofactor biosynthesis; (R)-pantothenate biosynthesis; (R)-pantothenate from (R)-pantoate and beta-alanine: step 1/1.</text>
</comment>
<keyword evidence="5 8" id="KW-0547">Nucleotide-binding</keyword>